<dbReference type="EMBL" id="JAHRIN010002462">
    <property type="protein sequence ID" value="MEQ2192427.1"/>
    <property type="molecule type" value="Genomic_DNA"/>
</dbReference>
<reference evidence="1 2" key="1">
    <citation type="submission" date="2021-06" db="EMBL/GenBank/DDBJ databases">
        <authorList>
            <person name="Palmer J.M."/>
        </authorList>
    </citation>
    <scope>NUCLEOTIDE SEQUENCE [LARGE SCALE GENOMIC DNA]</scope>
    <source>
        <strain evidence="1 2">XC_2019</strain>
        <tissue evidence="1">Muscle</tissue>
    </source>
</reference>
<dbReference type="PANTHER" id="PTHR31025">
    <property type="entry name" value="SI:CH211-196P9.1-RELATED"/>
    <property type="match status" value="1"/>
</dbReference>
<accession>A0ABV0QAG3</accession>
<comment type="caution">
    <text evidence="1">The sequence shown here is derived from an EMBL/GenBank/DDBJ whole genome shotgun (WGS) entry which is preliminary data.</text>
</comment>
<dbReference type="PANTHER" id="PTHR31025:SF19">
    <property type="entry name" value="SI:CH73-42K18.1-RELATED"/>
    <property type="match status" value="1"/>
</dbReference>
<protein>
    <submittedName>
        <fullName evidence="1">Uncharacterized protein</fullName>
    </submittedName>
</protein>
<proteinExistence type="predicted"/>
<dbReference type="Proteomes" id="UP001434883">
    <property type="component" value="Unassembled WGS sequence"/>
</dbReference>
<keyword evidence="2" id="KW-1185">Reference proteome</keyword>
<gene>
    <name evidence="1" type="ORF">XENOCAPTIV_011523</name>
</gene>
<organism evidence="1 2">
    <name type="scientific">Xenoophorus captivus</name>
    <dbReference type="NCBI Taxonomy" id="1517983"/>
    <lineage>
        <taxon>Eukaryota</taxon>
        <taxon>Metazoa</taxon>
        <taxon>Chordata</taxon>
        <taxon>Craniata</taxon>
        <taxon>Vertebrata</taxon>
        <taxon>Euteleostomi</taxon>
        <taxon>Actinopterygii</taxon>
        <taxon>Neopterygii</taxon>
        <taxon>Teleostei</taxon>
        <taxon>Neoteleostei</taxon>
        <taxon>Acanthomorphata</taxon>
        <taxon>Ovalentaria</taxon>
        <taxon>Atherinomorphae</taxon>
        <taxon>Cyprinodontiformes</taxon>
        <taxon>Goodeidae</taxon>
        <taxon>Xenoophorus</taxon>
    </lineage>
</organism>
<evidence type="ECO:0000313" key="1">
    <source>
        <dbReference type="EMBL" id="MEQ2192427.1"/>
    </source>
</evidence>
<name>A0ABV0QAG3_9TELE</name>
<evidence type="ECO:0000313" key="2">
    <source>
        <dbReference type="Proteomes" id="UP001434883"/>
    </source>
</evidence>
<sequence length="119" mass="14009">MMYRKWCYAPLNLLCAVSRRRSNTRAKMTDQETTVQSRAERELLVEEMKKQNPSGVVISSKMDQTFPLRRREIVEAGPPVKALKEWWPALFTERQVFAEFKEFAKKNGQKIQSLDVQSW</sequence>